<proteinExistence type="predicted"/>
<reference evidence="2 3" key="1">
    <citation type="submission" date="2021-06" db="EMBL/GenBank/DDBJ databases">
        <authorList>
            <person name="Kallberg Y."/>
            <person name="Tangrot J."/>
            <person name="Rosling A."/>
        </authorList>
    </citation>
    <scope>NUCLEOTIDE SEQUENCE [LARGE SCALE GENOMIC DNA]</scope>
    <source>
        <strain evidence="2 3">120-4 pot B 10/14</strain>
    </source>
</reference>
<name>A0ABN7UYX2_GIGMA</name>
<accession>A0ABN7UYX2</accession>
<evidence type="ECO:0000256" key="1">
    <source>
        <dbReference type="SAM" id="MobiDB-lite"/>
    </source>
</evidence>
<evidence type="ECO:0000313" key="3">
    <source>
        <dbReference type="Proteomes" id="UP000789901"/>
    </source>
</evidence>
<organism evidence="2 3">
    <name type="scientific">Gigaspora margarita</name>
    <dbReference type="NCBI Taxonomy" id="4874"/>
    <lineage>
        <taxon>Eukaryota</taxon>
        <taxon>Fungi</taxon>
        <taxon>Fungi incertae sedis</taxon>
        <taxon>Mucoromycota</taxon>
        <taxon>Glomeromycotina</taxon>
        <taxon>Glomeromycetes</taxon>
        <taxon>Diversisporales</taxon>
        <taxon>Gigasporaceae</taxon>
        <taxon>Gigaspora</taxon>
    </lineage>
</organism>
<protein>
    <submittedName>
        <fullName evidence="2">39505_t:CDS:1</fullName>
    </submittedName>
</protein>
<gene>
    <name evidence="2" type="ORF">GMARGA_LOCUS12344</name>
</gene>
<feature type="compositionally biased region" description="Basic residues" evidence="1">
    <location>
        <begin position="21"/>
        <end position="32"/>
    </location>
</feature>
<comment type="caution">
    <text evidence="2">The sequence shown here is derived from an EMBL/GenBank/DDBJ whole genome shotgun (WGS) entry which is preliminary data.</text>
</comment>
<dbReference type="Proteomes" id="UP000789901">
    <property type="component" value="Unassembled WGS sequence"/>
</dbReference>
<feature type="region of interest" description="Disordered" evidence="1">
    <location>
        <begin position="19"/>
        <end position="54"/>
    </location>
</feature>
<dbReference type="EMBL" id="CAJVQB010007500">
    <property type="protein sequence ID" value="CAG8704497.1"/>
    <property type="molecule type" value="Genomic_DNA"/>
</dbReference>
<evidence type="ECO:0000313" key="2">
    <source>
        <dbReference type="EMBL" id="CAG8704497.1"/>
    </source>
</evidence>
<sequence length="54" mass="5830">MDTTAGFSSQSTVQEALKAVPIHKNKVGRRRDNHNQDHKASGVLAQKGTSIITV</sequence>
<keyword evidence="3" id="KW-1185">Reference proteome</keyword>